<evidence type="ECO:0000313" key="2">
    <source>
        <dbReference type="EMBL" id="PJZ60104.1"/>
    </source>
</evidence>
<dbReference type="SUPFAM" id="SSF50969">
    <property type="entry name" value="YVTN repeat-like/Quinoprotein amine dehydrogenase"/>
    <property type="match status" value="1"/>
</dbReference>
<dbReference type="Proteomes" id="UP000232188">
    <property type="component" value="Unassembled WGS sequence"/>
</dbReference>
<evidence type="ECO:0000313" key="3">
    <source>
        <dbReference type="Proteomes" id="UP000232149"/>
    </source>
</evidence>
<dbReference type="AlphaFoldDB" id="A0A2M9YID5"/>
<sequence>MYQAQLKLLKRIPLSSANRFVIHKNHAYICDLYGDAREIHVLDLNDPADPKQVRSIRFQNSIGSLAIREEKLYATESRRALHEFDLYDPSDPKFLESYVLLGYDLYDLHFSSNQAILAMNWEGIGIVDLKKPDSIQPFPIQKTDKGFVEKLVPFGDNFLFVNNREFLYTISALGGTLKNEDKKSFPNFKPSKIYPIGEEIVLYGETKKGKKEFSSILILDKNLQQIDEPIAIRYEPVDCIALSDGNVLLCFDYSYASLDRKEKRILPLFELFEDRNSKEYIEIPSKVKNKSQESDEEEDDYDPRKNDLYCFDSLRALRKIGNFLFTTHGKEFITFSVSEDSLFQRIVE</sequence>
<proteinExistence type="predicted"/>
<dbReference type="EMBL" id="NPDV01000030">
    <property type="protein sequence ID" value="PJZ51270.1"/>
    <property type="molecule type" value="Genomic_DNA"/>
</dbReference>
<organism evidence="1 4">
    <name type="scientific">Leptospira adleri</name>
    <dbReference type="NCBI Taxonomy" id="2023186"/>
    <lineage>
        <taxon>Bacteria</taxon>
        <taxon>Pseudomonadati</taxon>
        <taxon>Spirochaetota</taxon>
        <taxon>Spirochaetia</taxon>
        <taxon>Leptospirales</taxon>
        <taxon>Leptospiraceae</taxon>
        <taxon>Leptospira</taxon>
    </lineage>
</organism>
<comment type="caution">
    <text evidence="1">The sequence shown here is derived from an EMBL/GenBank/DDBJ whole genome shotgun (WGS) entry which is preliminary data.</text>
</comment>
<dbReference type="EMBL" id="NPDU01000078">
    <property type="protein sequence ID" value="PJZ60104.1"/>
    <property type="molecule type" value="Genomic_DNA"/>
</dbReference>
<evidence type="ECO:0000313" key="4">
    <source>
        <dbReference type="Proteomes" id="UP000232188"/>
    </source>
</evidence>
<reference evidence="3 4" key="1">
    <citation type="submission" date="2017-07" db="EMBL/GenBank/DDBJ databases">
        <title>Leptospira spp. isolated from tropical soils.</title>
        <authorList>
            <person name="Thibeaux R."/>
            <person name="Iraola G."/>
            <person name="Ferres I."/>
            <person name="Bierque E."/>
            <person name="Girault D."/>
            <person name="Soupe-Gilbert M.-E."/>
            <person name="Picardeau M."/>
            <person name="Goarant C."/>
        </authorList>
    </citation>
    <scope>NUCLEOTIDE SEQUENCE [LARGE SCALE GENOMIC DNA]</scope>
    <source>
        <strain evidence="1 4">FH2-B-C1</strain>
        <strain evidence="2 3">FH2-B-D1</strain>
    </source>
</reference>
<dbReference type="RefSeq" id="WP_100787723.1">
    <property type="nucleotide sequence ID" value="NZ_NPDU01000078.1"/>
</dbReference>
<evidence type="ECO:0000313" key="1">
    <source>
        <dbReference type="EMBL" id="PJZ51270.1"/>
    </source>
</evidence>
<accession>A0A2M9YID5</accession>
<protein>
    <submittedName>
        <fullName evidence="1">Uncharacterized protein</fullName>
    </submittedName>
</protein>
<gene>
    <name evidence="2" type="ORF">CH376_20180</name>
    <name evidence="1" type="ORF">CH380_20975</name>
</gene>
<keyword evidence="3" id="KW-1185">Reference proteome</keyword>
<name>A0A2M9YID5_9LEPT</name>
<dbReference type="InterPro" id="IPR011044">
    <property type="entry name" value="Quino_amine_DH_bsu"/>
</dbReference>
<dbReference type="Proteomes" id="UP000232149">
    <property type="component" value="Unassembled WGS sequence"/>
</dbReference>